<evidence type="ECO:0000313" key="2">
    <source>
        <dbReference type="Proteomes" id="UP000273001"/>
    </source>
</evidence>
<dbReference type="Gene3D" id="3.90.1170.40">
    <property type="entry name" value="Molybdopterin biosynthesis MoaE subunit"/>
    <property type="match status" value="1"/>
</dbReference>
<dbReference type="EMBL" id="CP032514">
    <property type="protein sequence ID" value="AYD90774.1"/>
    <property type="molecule type" value="Genomic_DNA"/>
</dbReference>
<dbReference type="Proteomes" id="UP000273001">
    <property type="component" value="Chromosome"/>
</dbReference>
<accession>A0ABN5PSC6</accession>
<sequence length="137" mass="14293">MVRAEVTTAPVSVTDLADLVEDPAAGALVTFTGVIRNHDGGRGVTGIHYACHPTAGDVIARIATEAGVRHSVRALAVVHRVGDLVVGDTALAVAVSADHRGPAFAALSELVEEVKRSLPVWKHQRFADGTAQWSNLG</sequence>
<keyword evidence="2" id="KW-1185">Reference proteome</keyword>
<evidence type="ECO:0000313" key="1">
    <source>
        <dbReference type="EMBL" id="AYD90774.1"/>
    </source>
</evidence>
<name>A0ABN5PSC6_9ACTO</name>
<protein>
    <submittedName>
        <fullName evidence="1">Molybdenum cofactor biosynthesis protein MoaE</fullName>
    </submittedName>
</protein>
<reference evidence="1 2" key="1">
    <citation type="submission" date="2018-09" db="EMBL/GenBank/DDBJ databases">
        <authorList>
            <person name="Li J."/>
        </authorList>
    </citation>
    <scope>NUCLEOTIDE SEQUENCE [LARGE SCALE GENOMIC DNA]</scope>
    <source>
        <strain evidence="1 2">2129</strain>
    </source>
</reference>
<dbReference type="Pfam" id="PF02391">
    <property type="entry name" value="MoaE"/>
    <property type="match status" value="1"/>
</dbReference>
<dbReference type="CDD" id="cd00756">
    <property type="entry name" value="MoaE"/>
    <property type="match status" value="1"/>
</dbReference>
<gene>
    <name evidence="1" type="ORF">D5R93_03660</name>
</gene>
<dbReference type="InterPro" id="IPR003448">
    <property type="entry name" value="Mopterin_biosynth_MoaE"/>
</dbReference>
<proteinExistence type="predicted"/>
<organism evidence="1 2">
    <name type="scientific">Actinomyces lilanjuaniae</name>
    <dbReference type="NCBI Taxonomy" id="2321394"/>
    <lineage>
        <taxon>Bacteria</taxon>
        <taxon>Bacillati</taxon>
        <taxon>Actinomycetota</taxon>
        <taxon>Actinomycetes</taxon>
        <taxon>Actinomycetales</taxon>
        <taxon>Actinomycetaceae</taxon>
        <taxon>Actinomyces</taxon>
    </lineage>
</organism>
<dbReference type="SUPFAM" id="SSF54690">
    <property type="entry name" value="Molybdopterin synthase subunit MoaE"/>
    <property type="match status" value="1"/>
</dbReference>
<dbReference type="PANTHER" id="PTHR23404">
    <property type="entry name" value="MOLYBDOPTERIN SYNTHASE RELATED"/>
    <property type="match status" value="1"/>
</dbReference>
<dbReference type="InterPro" id="IPR036563">
    <property type="entry name" value="MoaE_sf"/>
</dbReference>